<accession>A0AA44IH94</accession>
<dbReference type="GO" id="GO:0098797">
    <property type="term" value="C:plasma membrane protein complex"/>
    <property type="evidence" value="ECO:0007669"/>
    <property type="project" value="TreeGrafter"/>
</dbReference>
<feature type="domain" description="ABC3 transporter permease C-terminal" evidence="8">
    <location>
        <begin position="253"/>
        <end position="371"/>
    </location>
</feature>
<protein>
    <submittedName>
        <fullName evidence="9">ABC transporter permease</fullName>
    </submittedName>
</protein>
<feature type="transmembrane region" description="Helical" evidence="7">
    <location>
        <begin position="249"/>
        <end position="274"/>
    </location>
</feature>
<sequence length="822" mass="93279">MKIYLKYVFSVALEKKGRLGLLLTTISLITALFIASLSTNSTVENVMTEQLRGIYGDYNISIQQKNLSREPLFDSKVLDSYEFNDSCKYIALKGESKDIDVVYYYFDKNDIKKLNTLKIIEGSKEIKESKGVYISENSAKLLEKKLGQYLDIEINNTIEKYKILGICEDKGILKNADNSTISLVTVEDDLIEKLKIKNNQYSAILLNVDRDEVDDFISNFYNNSDVKNLDISKTIDPQLIDEQINSLNITLYIMFLIILVMSTYIIYCTFKLIITDRLKAMGTLLSIGAKFRNISFLILLEGAIYGIIGGFIGLGLGVVITKVLAYLANPVPFNEINANIDNSYFILGIIFAILLSCVTASLPLIKLRKIEVKNIILNIDNKKANKSIKTLIIGILALVATLVIYIINPYIAYKGAVLEIILLFFSVLLLTNFIIDILSNILLIIIKKINIDIYLALNNIKNSIYIKSVTILFVISTITIIMFFSLKDSIKNEISGSYEKMNYDLTVDVQALYKKELEKKVEEISEIEKKYTISNMTGVLNGDKHSKLNLVGVDSNEYIDFDSYMAYENKESELKNLGDVENGIIISKQFAKANNISKSDNIKLTINDKTLEFEVLSIVDSKMFANGNYNIVNRDYIKRIFKNSTQDKFYIRTNDVNKVEKSLKSISNDLKIKIHTKSNEIKIQKEEIKPLESILTFISFLTLVIALVSCVSNIIISLIQREKDLCILLTSGMTTTQCFRMIIYENFIQTVFAFLLSGIAVYIVEKLLKHIYGFLEMSLSVDIPIYYLLISFIATFAIGIIVTIISMIKIKNMNLVEIIKNR</sequence>
<feature type="transmembrane region" description="Helical" evidence="7">
    <location>
        <begin position="464"/>
        <end position="486"/>
    </location>
</feature>
<evidence type="ECO:0000256" key="3">
    <source>
        <dbReference type="ARBA" id="ARBA00022475"/>
    </source>
</evidence>
<feature type="transmembrane region" description="Helical" evidence="7">
    <location>
        <begin position="294"/>
        <end position="324"/>
    </location>
</feature>
<feature type="transmembrane region" description="Helical" evidence="7">
    <location>
        <begin position="388"/>
        <end position="408"/>
    </location>
</feature>
<evidence type="ECO:0000256" key="4">
    <source>
        <dbReference type="ARBA" id="ARBA00022692"/>
    </source>
</evidence>
<name>A0AA44IH94_PARBF</name>
<dbReference type="InterPro" id="IPR051447">
    <property type="entry name" value="Lipoprotein-release_system"/>
</dbReference>
<gene>
    <name evidence="9" type="ORF">HF875_08670</name>
</gene>
<comment type="subcellular location">
    <subcellularLocation>
        <location evidence="1">Cell membrane</location>
        <topology evidence="1">Multi-pass membrane protein</topology>
    </subcellularLocation>
</comment>
<feature type="transmembrane region" description="Helical" evidence="7">
    <location>
        <begin position="784"/>
        <end position="805"/>
    </location>
</feature>
<dbReference type="Proteomes" id="UP000573963">
    <property type="component" value="Unassembled WGS sequence"/>
</dbReference>
<dbReference type="RefSeq" id="WP_168932179.1">
    <property type="nucleotide sequence ID" value="NZ_JABAFD010000004.1"/>
</dbReference>
<dbReference type="GO" id="GO:0044874">
    <property type="term" value="P:lipoprotein localization to outer membrane"/>
    <property type="evidence" value="ECO:0007669"/>
    <property type="project" value="TreeGrafter"/>
</dbReference>
<feature type="transmembrane region" description="Helical" evidence="7">
    <location>
        <begin position="741"/>
        <end position="764"/>
    </location>
</feature>
<comment type="similarity">
    <text evidence="2">Belongs to the ABC-4 integral membrane protein family. LolC/E subfamily.</text>
</comment>
<feature type="transmembrane region" description="Helical" evidence="7">
    <location>
        <begin position="20"/>
        <end position="38"/>
    </location>
</feature>
<keyword evidence="4 7" id="KW-0812">Transmembrane</keyword>
<dbReference type="PANTHER" id="PTHR30489">
    <property type="entry name" value="LIPOPROTEIN-RELEASING SYSTEM TRANSMEMBRANE PROTEIN LOLE"/>
    <property type="match status" value="1"/>
</dbReference>
<proteinExistence type="inferred from homology"/>
<dbReference type="InterPro" id="IPR003838">
    <property type="entry name" value="ABC3_permease_C"/>
</dbReference>
<keyword evidence="3" id="KW-1003">Cell membrane</keyword>
<feature type="transmembrane region" description="Helical" evidence="7">
    <location>
        <begin position="344"/>
        <end position="367"/>
    </location>
</feature>
<keyword evidence="5 7" id="KW-1133">Transmembrane helix</keyword>
<evidence type="ECO:0000256" key="2">
    <source>
        <dbReference type="ARBA" id="ARBA00005236"/>
    </source>
</evidence>
<dbReference type="EMBL" id="JABAFD010000004">
    <property type="protein sequence ID" value="NME09593.1"/>
    <property type="molecule type" value="Genomic_DNA"/>
</dbReference>
<evidence type="ECO:0000313" key="10">
    <source>
        <dbReference type="Proteomes" id="UP000573963"/>
    </source>
</evidence>
<evidence type="ECO:0000256" key="7">
    <source>
        <dbReference type="SAM" id="Phobius"/>
    </source>
</evidence>
<feature type="domain" description="ABC3 transporter permease C-terminal" evidence="8">
    <location>
        <begin position="697"/>
        <end position="814"/>
    </location>
</feature>
<evidence type="ECO:0000256" key="6">
    <source>
        <dbReference type="ARBA" id="ARBA00023136"/>
    </source>
</evidence>
<evidence type="ECO:0000256" key="5">
    <source>
        <dbReference type="ARBA" id="ARBA00022989"/>
    </source>
</evidence>
<keyword evidence="6 7" id="KW-0472">Membrane</keyword>
<dbReference type="PANTHER" id="PTHR30489:SF0">
    <property type="entry name" value="LIPOPROTEIN-RELEASING SYSTEM TRANSMEMBRANE PROTEIN LOLE"/>
    <property type="match status" value="1"/>
</dbReference>
<evidence type="ECO:0000259" key="8">
    <source>
        <dbReference type="Pfam" id="PF02687"/>
    </source>
</evidence>
<dbReference type="Pfam" id="PF02687">
    <property type="entry name" value="FtsX"/>
    <property type="match status" value="2"/>
</dbReference>
<reference evidence="9 10" key="1">
    <citation type="submission" date="2020-04" db="EMBL/GenBank/DDBJ databases">
        <authorList>
            <person name="Hitch T.C.A."/>
            <person name="Wylensek D."/>
            <person name="Clavel T."/>
        </authorList>
    </citation>
    <scope>NUCLEOTIDE SEQUENCE [LARGE SCALE GENOMIC DNA]</scope>
    <source>
        <strain evidence="9 10">Med78_4-601-WT-2</strain>
    </source>
</reference>
<dbReference type="AlphaFoldDB" id="A0AA44IH94"/>
<feature type="transmembrane region" description="Helical" evidence="7">
    <location>
        <begin position="694"/>
        <end position="720"/>
    </location>
</feature>
<evidence type="ECO:0000313" key="9">
    <source>
        <dbReference type="EMBL" id="NME09593.1"/>
    </source>
</evidence>
<comment type="caution">
    <text evidence="9">The sequence shown here is derived from an EMBL/GenBank/DDBJ whole genome shotgun (WGS) entry which is preliminary data.</text>
</comment>
<evidence type="ECO:0000256" key="1">
    <source>
        <dbReference type="ARBA" id="ARBA00004651"/>
    </source>
</evidence>
<organism evidence="9 10">
    <name type="scientific">Paraclostridium bifermentans</name>
    <name type="common">Clostridium bifermentans</name>
    <dbReference type="NCBI Taxonomy" id="1490"/>
    <lineage>
        <taxon>Bacteria</taxon>
        <taxon>Bacillati</taxon>
        <taxon>Bacillota</taxon>
        <taxon>Clostridia</taxon>
        <taxon>Peptostreptococcales</taxon>
        <taxon>Peptostreptococcaceae</taxon>
        <taxon>Paraclostridium</taxon>
    </lineage>
</organism>
<feature type="transmembrane region" description="Helical" evidence="7">
    <location>
        <begin position="420"/>
        <end position="443"/>
    </location>
</feature>